<feature type="transmembrane region" description="Helical" evidence="5">
    <location>
        <begin position="82"/>
        <end position="101"/>
    </location>
</feature>
<evidence type="ECO:0000256" key="2">
    <source>
        <dbReference type="ARBA" id="ARBA00022692"/>
    </source>
</evidence>
<accession>A0ABN9S0E0</accession>
<evidence type="ECO:0000313" key="7">
    <source>
        <dbReference type="Proteomes" id="UP001189429"/>
    </source>
</evidence>
<feature type="transmembrane region" description="Helical" evidence="5">
    <location>
        <begin position="113"/>
        <end position="136"/>
    </location>
</feature>
<protein>
    <submittedName>
        <fullName evidence="6">Uncharacterized protein</fullName>
    </submittedName>
</protein>
<organism evidence="6 7">
    <name type="scientific">Prorocentrum cordatum</name>
    <dbReference type="NCBI Taxonomy" id="2364126"/>
    <lineage>
        <taxon>Eukaryota</taxon>
        <taxon>Sar</taxon>
        <taxon>Alveolata</taxon>
        <taxon>Dinophyceae</taxon>
        <taxon>Prorocentrales</taxon>
        <taxon>Prorocentraceae</taxon>
        <taxon>Prorocentrum</taxon>
    </lineage>
</organism>
<evidence type="ECO:0000256" key="1">
    <source>
        <dbReference type="ARBA" id="ARBA00004141"/>
    </source>
</evidence>
<comment type="subcellular location">
    <subcellularLocation>
        <location evidence="1">Membrane</location>
        <topology evidence="1">Multi-pass membrane protein</topology>
    </subcellularLocation>
</comment>
<dbReference type="Pfam" id="PF04144">
    <property type="entry name" value="SCAMP"/>
    <property type="match status" value="1"/>
</dbReference>
<proteinExistence type="predicted"/>
<feature type="transmembrane region" description="Helical" evidence="5">
    <location>
        <begin position="191"/>
        <end position="215"/>
    </location>
</feature>
<evidence type="ECO:0000256" key="5">
    <source>
        <dbReference type="SAM" id="Phobius"/>
    </source>
</evidence>
<comment type="caution">
    <text evidence="6">The sequence shown here is derived from an EMBL/GenBank/DDBJ whole genome shotgun (WGS) entry which is preliminary data.</text>
</comment>
<evidence type="ECO:0000256" key="4">
    <source>
        <dbReference type="ARBA" id="ARBA00023136"/>
    </source>
</evidence>
<keyword evidence="4 5" id="KW-0472">Membrane</keyword>
<gene>
    <name evidence="6" type="ORF">PCOR1329_LOCUS24314</name>
</gene>
<dbReference type="Proteomes" id="UP001189429">
    <property type="component" value="Unassembled WGS sequence"/>
</dbReference>
<sequence length="233" mass="25163">MSLSGHLAGAAASQAVRGAGQQVGQAIGKPLDGLSSATSSRHPGHSDINWVDFNYPPGLRLIHYSSDELPSSLSGLVRCMNISFVVTCVACALNLIDTLVVHFGSGTKTPGRWLLQSLIHLLLLPMAAGGVFYSGYRGLAEPDSTLYSRFRVGQVVLALVYFLFAVIPSGCVNGFFMLGQVRQYAPEGHGYWMFAIIAESLLWMGNCALACLNVFRTERYDAHGTRSKADSRF</sequence>
<name>A0ABN9S0E0_9DINO</name>
<keyword evidence="7" id="KW-1185">Reference proteome</keyword>
<dbReference type="InterPro" id="IPR007273">
    <property type="entry name" value="SCAMP"/>
</dbReference>
<keyword evidence="2 5" id="KW-0812">Transmembrane</keyword>
<evidence type="ECO:0000313" key="6">
    <source>
        <dbReference type="EMBL" id="CAK0823685.1"/>
    </source>
</evidence>
<reference evidence="6" key="1">
    <citation type="submission" date="2023-10" db="EMBL/GenBank/DDBJ databases">
        <authorList>
            <person name="Chen Y."/>
            <person name="Shah S."/>
            <person name="Dougan E. K."/>
            <person name="Thang M."/>
            <person name="Chan C."/>
        </authorList>
    </citation>
    <scope>NUCLEOTIDE SEQUENCE [LARGE SCALE GENOMIC DNA]</scope>
</reference>
<feature type="transmembrane region" description="Helical" evidence="5">
    <location>
        <begin position="156"/>
        <end position="179"/>
    </location>
</feature>
<keyword evidence="3 5" id="KW-1133">Transmembrane helix</keyword>
<evidence type="ECO:0000256" key="3">
    <source>
        <dbReference type="ARBA" id="ARBA00022989"/>
    </source>
</evidence>
<dbReference type="EMBL" id="CAUYUJ010008347">
    <property type="protein sequence ID" value="CAK0823685.1"/>
    <property type="molecule type" value="Genomic_DNA"/>
</dbReference>